<dbReference type="Gene3D" id="2.60.40.1120">
    <property type="entry name" value="Carboxypeptidase-like, regulatory domain"/>
    <property type="match status" value="1"/>
</dbReference>
<accession>A0A841EFY9</accession>
<comment type="caution">
    <text evidence="8">The sequence shown here is derived from an EMBL/GenBank/DDBJ whole genome shotgun (WGS) entry which is preliminary data.</text>
</comment>
<dbReference type="SUPFAM" id="SSF103088">
    <property type="entry name" value="OmpA-like"/>
    <property type="match status" value="1"/>
</dbReference>
<name>A0A841EFY9_9BACT</name>
<dbReference type="AlphaFoldDB" id="A0A841EFY9"/>
<dbReference type="InterPro" id="IPR013783">
    <property type="entry name" value="Ig-like_fold"/>
</dbReference>
<dbReference type="RefSeq" id="WP_184130851.1">
    <property type="nucleotide sequence ID" value="NZ_JACHKT010000004.1"/>
</dbReference>
<evidence type="ECO:0000313" key="9">
    <source>
        <dbReference type="Proteomes" id="UP000524404"/>
    </source>
</evidence>
<dbReference type="InterPro" id="IPR050330">
    <property type="entry name" value="Bact_OuterMem_StrucFunc"/>
</dbReference>
<dbReference type="Proteomes" id="UP000524404">
    <property type="component" value="Unassembled WGS sequence"/>
</dbReference>
<evidence type="ECO:0000256" key="2">
    <source>
        <dbReference type="ARBA" id="ARBA00023136"/>
    </source>
</evidence>
<comment type="subcellular location">
    <subcellularLocation>
        <location evidence="1">Cell outer membrane</location>
    </subcellularLocation>
</comment>
<dbReference type="EMBL" id="JACHKT010000004">
    <property type="protein sequence ID" value="MBB6002232.1"/>
    <property type="molecule type" value="Genomic_DNA"/>
</dbReference>
<keyword evidence="9" id="KW-1185">Reference proteome</keyword>
<organism evidence="8 9">
    <name type="scientific">Arcicella rosea</name>
    <dbReference type="NCBI Taxonomy" id="502909"/>
    <lineage>
        <taxon>Bacteria</taxon>
        <taxon>Pseudomonadati</taxon>
        <taxon>Bacteroidota</taxon>
        <taxon>Cytophagia</taxon>
        <taxon>Cytophagales</taxon>
        <taxon>Flectobacillaceae</taxon>
        <taxon>Arcicella</taxon>
    </lineage>
</organism>
<keyword evidence="3" id="KW-0998">Cell outer membrane</keyword>
<dbReference type="GO" id="GO:0009279">
    <property type="term" value="C:cell outer membrane"/>
    <property type="evidence" value="ECO:0007669"/>
    <property type="project" value="UniProtKB-SubCell"/>
</dbReference>
<dbReference type="SUPFAM" id="SSF48452">
    <property type="entry name" value="TPR-like"/>
    <property type="match status" value="1"/>
</dbReference>
<gene>
    <name evidence="8" type="ORF">HNP25_000882</name>
</gene>
<dbReference type="Pfam" id="PF13620">
    <property type="entry name" value="CarboxypepD_reg"/>
    <property type="match status" value="1"/>
</dbReference>
<dbReference type="Pfam" id="PF07676">
    <property type="entry name" value="PD40"/>
    <property type="match status" value="3"/>
</dbReference>
<dbReference type="InterPro" id="IPR006665">
    <property type="entry name" value="OmpA-like"/>
</dbReference>
<dbReference type="Gene3D" id="2.120.10.30">
    <property type="entry name" value="TolB, C-terminal domain"/>
    <property type="match status" value="1"/>
</dbReference>
<dbReference type="PANTHER" id="PTHR30329">
    <property type="entry name" value="STATOR ELEMENT OF FLAGELLAR MOTOR COMPLEX"/>
    <property type="match status" value="1"/>
</dbReference>
<dbReference type="Gene3D" id="1.25.40.10">
    <property type="entry name" value="Tetratricopeptide repeat domain"/>
    <property type="match status" value="1"/>
</dbReference>
<feature type="region of interest" description="Disordered" evidence="5">
    <location>
        <begin position="221"/>
        <end position="279"/>
    </location>
</feature>
<dbReference type="PRINTS" id="PR01021">
    <property type="entry name" value="OMPADOMAIN"/>
</dbReference>
<proteinExistence type="predicted"/>
<protein>
    <submittedName>
        <fullName evidence="8">Outer membrane protein OmpA-like peptidoglycan-associated protein/tetratricopeptide (TPR) repeat protein</fullName>
    </submittedName>
</protein>
<evidence type="ECO:0000256" key="5">
    <source>
        <dbReference type="SAM" id="MobiDB-lite"/>
    </source>
</evidence>
<evidence type="ECO:0000256" key="6">
    <source>
        <dbReference type="SAM" id="SignalP"/>
    </source>
</evidence>
<evidence type="ECO:0000256" key="3">
    <source>
        <dbReference type="ARBA" id="ARBA00023237"/>
    </source>
</evidence>
<dbReference type="SUPFAM" id="SSF49478">
    <property type="entry name" value="Cna protein B-type domain"/>
    <property type="match status" value="1"/>
</dbReference>
<feature type="domain" description="OmpA-like" evidence="7">
    <location>
        <begin position="694"/>
        <end position="816"/>
    </location>
</feature>
<keyword evidence="2 4" id="KW-0472">Membrane</keyword>
<dbReference type="InterPro" id="IPR008969">
    <property type="entry name" value="CarboxyPept-like_regulatory"/>
</dbReference>
<dbReference type="InterPro" id="IPR011042">
    <property type="entry name" value="6-blade_b-propeller_TolB-like"/>
</dbReference>
<evidence type="ECO:0000256" key="1">
    <source>
        <dbReference type="ARBA" id="ARBA00004442"/>
    </source>
</evidence>
<feature type="chain" id="PRO_5032310515" evidence="6">
    <location>
        <begin position="23"/>
        <end position="816"/>
    </location>
</feature>
<dbReference type="InterPro" id="IPR006664">
    <property type="entry name" value="OMP_bac"/>
</dbReference>
<dbReference type="PROSITE" id="PS51123">
    <property type="entry name" value="OMPA_2"/>
    <property type="match status" value="1"/>
</dbReference>
<feature type="compositionally biased region" description="Polar residues" evidence="5">
    <location>
        <begin position="269"/>
        <end position="279"/>
    </location>
</feature>
<dbReference type="Pfam" id="PF00691">
    <property type="entry name" value="OmpA"/>
    <property type="match status" value="1"/>
</dbReference>
<evidence type="ECO:0000313" key="8">
    <source>
        <dbReference type="EMBL" id="MBB6002232.1"/>
    </source>
</evidence>
<dbReference type="SUPFAM" id="SSF49464">
    <property type="entry name" value="Carboxypeptidase regulatory domain-like"/>
    <property type="match status" value="1"/>
</dbReference>
<evidence type="ECO:0000256" key="4">
    <source>
        <dbReference type="PROSITE-ProRule" id="PRU00473"/>
    </source>
</evidence>
<dbReference type="SUPFAM" id="SSF69304">
    <property type="entry name" value="Tricorn protease N-terminal domain"/>
    <property type="match status" value="1"/>
</dbReference>
<dbReference type="InterPro" id="IPR011659">
    <property type="entry name" value="WD40"/>
</dbReference>
<dbReference type="InterPro" id="IPR011990">
    <property type="entry name" value="TPR-like_helical_dom_sf"/>
</dbReference>
<feature type="signal peptide" evidence="6">
    <location>
        <begin position="1"/>
        <end position="22"/>
    </location>
</feature>
<dbReference type="PANTHER" id="PTHR30329:SF21">
    <property type="entry name" value="LIPOPROTEIN YIAD-RELATED"/>
    <property type="match status" value="1"/>
</dbReference>
<sequence length="816" mass="91378">MLRLKRNALLFFLIVMSNCYLAAQNVETPLDNAIRFYELQQYPKAIQAFNQLLKSGYATLSAKNKLSILLKLAYSYKQNKDEVNAERLYRQAFSTFPKLISDDAKAYVNFAQVLANNGKFQEAQEYLSLSENIQSTKNQTANMPQNISSPTSQKSVAIVSNTNNYKIEYLDINTSGPEFSPMYYKDGIVFCSEKESSTKLINDKGSLLDLYYLDDLKKVQQSDEPNSDKRKRKSTTKNSKALGDDYYSRQTSNDTKTLNYFSGEDETQRNQSANSESFSKALNSKFHEGPATFNHDFSKIIFTRNNSIGNKKGLSEDNISKLKLYISENINNNWKEALELPFNDNEYSTAHPAWSKNEKILYFASDRPGGFGGMDIWAISYNNGQWDVPKNLGKNINSKGSEVFPFVDENGNLYFSSNGQGGEGDLDIFFAEMNAGQSISKASNLGKPFNSPFDDFGIISDGNRQIGYFSSNRKLGEDDDIYRFSVEKAINDCREMTITVLDAKTKKVISNAVVVITSADNHLETKKTDANGNITFCTIQDTDYSFKIEKEGFIVKTIGYSTKGEIDTESSTLEVNLIKQEPVELQISTTKSSTSTKKSPNPANLKNKSMLTGFVKSEIDQKPMEGVLVSFINVCDNSIQQITTGADGSYTFYMNEDCDYTIEVSKNGYGKNVNKIKKVKKGNTKVISQDLSLFKEGDLITMNNIYYDSGSATLRKDAMRELNKLTITLQKTPTMVIELGSHTDSRGDAQVNLNLSTKRAQAAVDYIVSKGISRNRILAKGYGESELVNSCADGVSCTEIEHQQNRRTTVKIIKIK</sequence>
<dbReference type="Gene3D" id="3.30.1330.60">
    <property type="entry name" value="OmpA-like domain"/>
    <property type="match status" value="1"/>
</dbReference>
<dbReference type="Gene3D" id="2.60.40.10">
    <property type="entry name" value="Immunoglobulins"/>
    <property type="match status" value="1"/>
</dbReference>
<dbReference type="CDD" id="cd07185">
    <property type="entry name" value="OmpA_C-like"/>
    <property type="match status" value="1"/>
</dbReference>
<reference evidence="8 9" key="1">
    <citation type="submission" date="2020-08" db="EMBL/GenBank/DDBJ databases">
        <title>Functional genomics of gut bacteria from endangered species of beetles.</title>
        <authorList>
            <person name="Carlos-Shanley C."/>
        </authorList>
    </citation>
    <scope>NUCLEOTIDE SEQUENCE [LARGE SCALE GENOMIC DNA]</scope>
    <source>
        <strain evidence="8 9">S00070</strain>
    </source>
</reference>
<evidence type="ECO:0000259" key="7">
    <source>
        <dbReference type="PROSITE" id="PS51123"/>
    </source>
</evidence>
<feature type="compositionally biased region" description="Polar residues" evidence="5">
    <location>
        <begin position="248"/>
        <end position="260"/>
    </location>
</feature>
<keyword evidence="6" id="KW-0732">Signal</keyword>
<dbReference type="InterPro" id="IPR036737">
    <property type="entry name" value="OmpA-like_sf"/>
</dbReference>